<evidence type="ECO:0000259" key="1">
    <source>
        <dbReference type="Pfam" id="PF12728"/>
    </source>
</evidence>
<dbReference type="GO" id="GO:0003677">
    <property type="term" value="F:DNA binding"/>
    <property type="evidence" value="ECO:0007669"/>
    <property type="project" value="InterPro"/>
</dbReference>
<dbReference type="Pfam" id="PF12728">
    <property type="entry name" value="HTH_17"/>
    <property type="match status" value="1"/>
</dbReference>
<dbReference type="InterPro" id="IPR010093">
    <property type="entry name" value="SinI_DNA-bd"/>
</dbReference>
<reference evidence="2 3" key="1">
    <citation type="submission" date="2020-07" db="EMBL/GenBank/DDBJ databases">
        <title>Sequencing the genomes of 1000 actinobacteria strains.</title>
        <authorList>
            <person name="Klenk H.-P."/>
        </authorList>
    </citation>
    <scope>NUCLEOTIDE SEQUENCE [LARGE SCALE GENOMIC DNA]</scope>
    <source>
        <strain evidence="2 3">DSM 26487</strain>
    </source>
</reference>
<comment type="caution">
    <text evidence="2">The sequence shown here is derived from an EMBL/GenBank/DDBJ whole genome shotgun (WGS) entry which is preliminary data.</text>
</comment>
<gene>
    <name evidence="2" type="ORF">BJ988_005965</name>
</gene>
<dbReference type="AlphaFoldDB" id="A0A7Z0DT85"/>
<dbReference type="NCBIfam" id="TIGR01764">
    <property type="entry name" value="excise"/>
    <property type="match status" value="1"/>
</dbReference>
<dbReference type="RefSeq" id="WP_179661824.1">
    <property type="nucleotide sequence ID" value="NZ_JACBZR010000002.1"/>
</dbReference>
<accession>A0A7Z0DT85</accession>
<evidence type="ECO:0000313" key="3">
    <source>
        <dbReference type="Proteomes" id="UP000564496"/>
    </source>
</evidence>
<dbReference type="InterPro" id="IPR041657">
    <property type="entry name" value="HTH_17"/>
</dbReference>
<dbReference type="EMBL" id="JACBZR010000002">
    <property type="protein sequence ID" value="NYI81257.1"/>
    <property type="molecule type" value="Genomic_DNA"/>
</dbReference>
<evidence type="ECO:0000313" key="2">
    <source>
        <dbReference type="EMBL" id="NYI81257.1"/>
    </source>
</evidence>
<feature type="domain" description="Helix-turn-helix" evidence="1">
    <location>
        <begin position="84"/>
        <end position="130"/>
    </location>
</feature>
<proteinExistence type="predicted"/>
<name>A0A7Z0DT85_9ACTN</name>
<sequence>MTAVAHENALPSEELAEQSAEVLSFIKAHESRHGKKPEPTYFLCGADEHDRVELTEGIYEMFKDLIGALAERKSVQILALDQELTTQQAAELLGLSRPTVVKLIKSGEIPAHVPGVNRRKLRLADVLAYKDLLYKQRNEFIAESSAAYEVDEDLVDVDDLINEARKNH</sequence>
<keyword evidence="3" id="KW-1185">Reference proteome</keyword>
<protein>
    <submittedName>
        <fullName evidence="2">Excisionase family DNA binding protein</fullName>
    </submittedName>
</protein>
<dbReference type="Proteomes" id="UP000564496">
    <property type="component" value="Unassembled WGS sequence"/>
</dbReference>
<organism evidence="2 3">
    <name type="scientific">Nocardioides panzhihuensis</name>
    <dbReference type="NCBI Taxonomy" id="860243"/>
    <lineage>
        <taxon>Bacteria</taxon>
        <taxon>Bacillati</taxon>
        <taxon>Actinomycetota</taxon>
        <taxon>Actinomycetes</taxon>
        <taxon>Propionibacteriales</taxon>
        <taxon>Nocardioidaceae</taxon>
        <taxon>Nocardioides</taxon>
    </lineage>
</organism>